<evidence type="ECO:0000313" key="2">
    <source>
        <dbReference type="EMBL" id="CAJ1383438.1"/>
    </source>
</evidence>
<accession>A0AA36IAY5</accession>
<feature type="region of interest" description="Disordered" evidence="1">
    <location>
        <begin position="245"/>
        <end position="265"/>
    </location>
</feature>
<keyword evidence="3" id="KW-1185">Reference proteome</keyword>
<gene>
    <name evidence="2" type="ORF">EVOR1521_LOCUS10556</name>
</gene>
<dbReference type="EMBL" id="CAUJNA010001013">
    <property type="protein sequence ID" value="CAJ1383438.1"/>
    <property type="molecule type" value="Genomic_DNA"/>
</dbReference>
<evidence type="ECO:0000256" key="1">
    <source>
        <dbReference type="SAM" id="MobiDB-lite"/>
    </source>
</evidence>
<sequence length="318" mass="33603">MRDESGAEEALEALPSLPASAKAALAEFLARHVTLGRSGGLSAARDGEAPQRAAADDQELLVLLRALELLALPDARQYLHLCLAPVLVICLGTREESGECPRGDEPRRRAAGLLGRMARQYTSLQLGQELLRLLEKAIRRLPGAASAPLAGAALLALQLGPRAIEALLLGLQPLALAARGAAGAFGTSGGHAVAAHAFLAVLRALRQLAAGDPSLAAAQREHVASLFGVEVECLALGGLLDLPRPGRGRKRQVEEEEVEDEVPSAAPEREAREVRAAKIARDSKEFLHRARAKAMPKVRKGKTAPHAEPLTAKVLLHL</sequence>
<dbReference type="AlphaFoldDB" id="A0AA36IAY5"/>
<protein>
    <submittedName>
        <fullName evidence="2">Uncharacterized protein</fullName>
    </submittedName>
</protein>
<proteinExistence type="predicted"/>
<reference evidence="2" key="1">
    <citation type="submission" date="2023-08" db="EMBL/GenBank/DDBJ databases">
        <authorList>
            <person name="Chen Y."/>
            <person name="Shah S."/>
            <person name="Dougan E. K."/>
            <person name="Thang M."/>
            <person name="Chan C."/>
        </authorList>
    </citation>
    <scope>NUCLEOTIDE SEQUENCE</scope>
</reference>
<evidence type="ECO:0000313" key="3">
    <source>
        <dbReference type="Proteomes" id="UP001178507"/>
    </source>
</evidence>
<organism evidence="2 3">
    <name type="scientific">Effrenium voratum</name>
    <dbReference type="NCBI Taxonomy" id="2562239"/>
    <lineage>
        <taxon>Eukaryota</taxon>
        <taxon>Sar</taxon>
        <taxon>Alveolata</taxon>
        <taxon>Dinophyceae</taxon>
        <taxon>Suessiales</taxon>
        <taxon>Symbiodiniaceae</taxon>
        <taxon>Effrenium</taxon>
    </lineage>
</organism>
<dbReference type="Proteomes" id="UP001178507">
    <property type="component" value="Unassembled WGS sequence"/>
</dbReference>
<name>A0AA36IAY5_9DINO</name>
<comment type="caution">
    <text evidence="2">The sequence shown here is derived from an EMBL/GenBank/DDBJ whole genome shotgun (WGS) entry which is preliminary data.</text>
</comment>